<evidence type="ECO:0000256" key="1">
    <source>
        <dbReference type="SAM" id="Phobius"/>
    </source>
</evidence>
<protein>
    <submittedName>
        <fullName evidence="2">Uncharacterized protein</fullName>
    </submittedName>
</protein>
<accession>A0A1R3GMW0</accession>
<dbReference type="EMBL" id="AWWV01013963">
    <property type="protein sequence ID" value="OMO59389.1"/>
    <property type="molecule type" value="Genomic_DNA"/>
</dbReference>
<keyword evidence="1" id="KW-1133">Transmembrane helix</keyword>
<dbReference type="Proteomes" id="UP000188268">
    <property type="component" value="Unassembled WGS sequence"/>
</dbReference>
<dbReference type="Gramene" id="OMO59389">
    <property type="protein sequence ID" value="OMO59389"/>
    <property type="gene ID" value="CCACVL1_24864"/>
</dbReference>
<keyword evidence="1" id="KW-0812">Transmembrane</keyword>
<evidence type="ECO:0000313" key="3">
    <source>
        <dbReference type="Proteomes" id="UP000188268"/>
    </source>
</evidence>
<organism evidence="2 3">
    <name type="scientific">Corchorus capsularis</name>
    <name type="common">Jute</name>
    <dbReference type="NCBI Taxonomy" id="210143"/>
    <lineage>
        <taxon>Eukaryota</taxon>
        <taxon>Viridiplantae</taxon>
        <taxon>Streptophyta</taxon>
        <taxon>Embryophyta</taxon>
        <taxon>Tracheophyta</taxon>
        <taxon>Spermatophyta</taxon>
        <taxon>Magnoliopsida</taxon>
        <taxon>eudicotyledons</taxon>
        <taxon>Gunneridae</taxon>
        <taxon>Pentapetalae</taxon>
        <taxon>rosids</taxon>
        <taxon>malvids</taxon>
        <taxon>Malvales</taxon>
        <taxon>Malvaceae</taxon>
        <taxon>Grewioideae</taxon>
        <taxon>Apeibeae</taxon>
        <taxon>Corchorus</taxon>
    </lineage>
</organism>
<proteinExistence type="predicted"/>
<dbReference type="AlphaFoldDB" id="A0A1R3GMW0"/>
<feature type="transmembrane region" description="Helical" evidence="1">
    <location>
        <begin position="21"/>
        <end position="38"/>
    </location>
</feature>
<comment type="caution">
    <text evidence="2">The sequence shown here is derived from an EMBL/GenBank/DDBJ whole genome shotgun (WGS) entry which is preliminary data.</text>
</comment>
<evidence type="ECO:0000313" key="2">
    <source>
        <dbReference type="EMBL" id="OMO59389.1"/>
    </source>
</evidence>
<sequence>MVAKEKGRRTMDTSTSRCFNVNIDVIIIASILLASSSFQELKLFEALGHPSAILKAAIED</sequence>
<gene>
    <name evidence="2" type="ORF">CCACVL1_24864</name>
</gene>
<keyword evidence="1" id="KW-0472">Membrane</keyword>
<reference evidence="2 3" key="1">
    <citation type="submission" date="2013-09" db="EMBL/GenBank/DDBJ databases">
        <title>Corchorus capsularis genome sequencing.</title>
        <authorList>
            <person name="Alam M."/>
            <person name="Haque M.S."/>
            <person name="Islam M.S."/>
            <person name="Emdad E.M."/>
            <person name="Islam M.M."/>
            <person name="Ahmed B."/>
            <person name="Halim A."/>
            <person name="Hossen Q.M.M."/>
            <person name="Hossain M.Z."/>
            <person name="Ahmed R."/>
            <person name="Khan M.M."/>
            <person name="Islam R."/>
            <person name="Rashid M.M."/>
            <person name="Khan S.A."/>
            <person name="Rahman M.S."/>
            <person name="Alam M."/>
        </authorList>
    </citation>
    <scope>NUCLEOTIDE SEQUENCE [LARGE SCALE GENOMIC DNA]</scope>
    <source>
        <strain evidence="3">cv. CVL-1</strain>
        <tissue evidence="2">Whole seedling</tissue>
    </source>
</reference>
<name>A0A1R3GMW0_COCAP</name>
<keyword evidence="3" id="KW-1185">Reference proteome</keyword>